<dbReference type="OrthoDB" id="415532at2759"/>
<comment type="caution">
    <text evidence="4">The sequence shown here is derived from an EMBL/GenBank/DDBJ whole genome shotgun (WGS) entry which is preliminary data.</text>
</comment>
<sequence>MPRYPGLGLDLRYHDQINAAGNTDLYPMGIHHNCFGSTSDMLLIREVAMMTVMDRLSDKPDFHIKVFDDAITNKWIDEALALPVPRLYDEVVKGSDFHGHSLGDSRWDRQKRLKGVLDKACLDYCINELRAKAQFFQKTGLIPTLDASASIVKSDTIVDESLHNALRAAFCGLEEDQKDNPDWLPSNLRFQDDGTVKFTSYINNLHPIKNSDIYSTIEKLVEKSLPAWDLCLARYHDYRLEGGGRTTSRFLHPTTPDDEEEANWTPRFDEVETPPGEKSPSGSVLGADSDEDFEDEEQYGRYFAGTRKEAHWYKTREPVLPEAPEFEAWDYGVKPGASLREMFDGLQIIVKMVSIELGPGKPEFPPGGWHVEGQMNEHIVGTALYYLDSENVTPSHLQFRMQTSTYQDSFEVRQDAFHWMEQVYGAKLGAGSGGPCLQSYGSVETKEGRLLAFPNVFHHRVSHFGLKDETKTGHRRFIALWLVDPLTRIISTANVPPQQQNWWVERAFGNLGKDEAAKVPQAIAQLILEKAPGHTGLETAGKRGQGLPPELMDIVRGEFGDALPMSLDEAKEHRLKLMDARTTFQKEARDLWEEVDYNFCEH</sequence>
<name>A0A9P9EJD3_9HYPO</name>
<feature type="domain" description="DUF4246" evidence="3">
    <location>
        <begin position="4"/>
        <end position="78"/>
    </location>
</feature>
<dbReference type="EMBL" id="JAGMUV010000011">
    <property type="protein sequence ID" value="KAH7140604.1"/>
    <property type="molecule type" value="Genomic_DNA"/>
</dbReference>
<dbReference type="AlphaFoldDB" id="A0A9P9EJD3"/>
<evidence type="ECO:0000259" key="2">
    <source>
        <dbReference type="Pfam" id="PF14033"/>
    </source>
</evidence>
<evidence type="ECO:0000259" key="3">
    <source>
        <dbReference type="Pfam" id="PF21666"/>
    </source>
</evidence>
<dbReference type="InterPro" id="IPR049207">
    <property type="entry name" value="DUF4246_N"/>
</dbReference>
<reference evidence="4" key="1">
    <citation type="journal article" date="2021" name="Nat. Commun.">
        <title>Genetic determinants of endophytism in the Arabidopsis root mycobiome.</title>
        <authorList>
            <person name="Mesny F."/>
            <person name="Miyauchi S."/>
            <person name="Thiergart T."/>
            <person name="Pickel B."/>
            <person name="Atanasova L."/>
            <person name="Karlsson M."/>
            <person name="Huettel B."/>
            <person name="Barry K.W."/>
            <person name="Haridas S."/>
            <person name="Chen C."/>
            <person name="Bauer D."/>
            <person name="Andreopoulos W."/>
            <person name="Pangilinan J."/>
            <person name="LaButti K."/>
            <person name="Riley R."/>
            <person name="Lipzen A."/>
            <person name="Clum A."/>
            <person name="Drula E."/>
            <person name="Henrissat B."/>
            <person name="Kohler A."/>
            <person name="Grigoriev I.V."/>
            <person name="Martin F.M."/>
            <person name="Hacquard S."/>
        </authorList>
    </citation>
    <scope>NUCLEOTIDE SEQUENCE</scope>
    <source>
        <strain evidence="4">MPI-CAGE-AT-0147</strain>
    </source>
</reference>
<dbReference type="InterPro" id="IPR049192">
    <property type="entry name" value="DUF4246_C"/>
</dbReference>
<dbReference type="Proteomes" id="UP000738349">
    <property type="component" value="Unassembled WGS sequence"/>
</dbReference>
<organism evidence="4 5">
    <name type="scientific">Dactylonectria macrodidyma</name>
    <dbReference type="NCBI Taxonomy" id="307937"/>
    <lineage>
        <taxon>Eukaryota</taxon>
        <taxon>Fungi</taxon>
        <taxon>Dikarya</taxon>
        <taxon>Ascomycota</taxon>
        <taxon>Pezizomycotina</taxon>
        <taxon>Sordariomycetes</taxon>
        <taxon>Hypocreomycetidae</taxon>
        <taxon>Hypocreales</taxon>
        <taxon>Nectriaceae</taxon>
        <taxon>Dactylonectria</taxon>
    </lineage>
</organism>
<feature type="domain" description="DUF4246" evidence="2">
    <location>
        <begin position="182"/>
        <end position="505"/>
    </location>
</feature>
<protein>
    <submittedName>
        <fullName evidence="4">Uncharacterized protein</fullName>
    </submittedName>
</protein>
<evidence type="ECO:0000313" key="5">
    <source>
        <dbReference type="Proteomes" id="UP000738349"/>
    </source>
</evidence>
<dbReference type="PANTHER" id="PTHR33119">
    <property type="entry name" value="IFI3P"/>
    <property type="match status" value="1"/>
</dbReference>
<dbReference type="PANTHER" id="PTHR33119:SF1">
    <property type="entry name" value="FE2OG DIOXYGENASE DOMAIN-CONTAINING PROTEIN"/>
    <property type="match status" value="1"/>
</dbReference>
<evidence type="ECO:0000256" key="1">
    <source>
        <dbReference type="SAM" id="MobiDB-lite"/>
    </source>
</evidence>
<accession>A0A9P9EJD3</accession>
<dbReference type="Pfam" id="PF14033">
    <property type="entry name" value="DUF4246"/>
    <property type="match status" value="1"/>
</dbReference>
<gene>
    <name evidence="4" type="ORF">EDB81DRAFT_655028</name>
</gene>
<dbReference type="Pfam" id="PF21666">
    <property type="entry name" value="DUF4246_N"/>
    <property type="match status" value="1"/>
</dbReference>
<dbReference type="InterPro" id="IPR025340">
    <property type="entry name" value="DUF4246"/>
</dbReference>
<feature type="region of interest" description="Disordered" evidence="1">
    <location>
        <begin position="246"/>
        <end position="292"/>
    </location>
</feature>
<keyword evidence="5" id="KW-1185">Reference proteome</keyword>
<evidence type="ECO:0000313" key="4">
    <source>
        <dbReference type="EMBL" id="KAH7140604.1"/>
    </source>
</evidence>
<proteinExistence type="predicted"/>